<evidence type="ECO:0000313" key="1">
    <source>
        <dbReference type="EMBL" id="JAH85656.1"/>
    </source>
</evidence>
<name>A0A0E9W5Q6_ANGAN</name>
<reference evidence="1" key="2">
    <citation type="journal article" date="2015" name="Fish Shellfish Immunol.">
        <title>Early steps in the European eel (Anguilla anguilla)-Vibrio vulnificus interaction in the gills: Role of the RtxA13 toxin.</title>
        <authorList>
            <person name="Callol A."/>
            <person name="Pajuelo D."/>
            <person name="Ebbesson L."/>
            <person name="Teles M."/>
            <person name="MacKenzie S."/>
            <person name="Amaro C."/>
        </authorList>
    </citation>
    <scope>NUCLEOTIDE SEQUENCE</scope>
</reference>
<proteinExistence type="predicted"/>
<organism evidence="1">
    <name type="scientific">Anguilla anguilla</name>
    <name type="common">European freshwater eel</name>
    <name type="synonym">Muraena anguilla</name>
    <dbReference type="NCBI Taxonomy" id="7936"/>
    <lineage>
        <taxon>Eukaryota</taxon>
        <taxon>Metazoa</taxon>
        <taxon>Chordata</taxon>
        <taxon>Craniata</taxon>
        <taxon>Vertebrata</taxon>
        <taxon>Euteleostomi</taxon>
        <taxon>Actinopterygii</taxon>
        <taxon>Neopterygii</taxon>
        <taxon>Teleostei</taxon>
        <taxon>Anguilliformes</taxon>
        <taxon>Anguillidae</taxon>
        <taxon>Anguilla</taxon>
    </lineage>
</organism>
<sequence length="36" mass="4077">MNEEQKHLIISRSCCLDRCSVDVCKIANLRSVVKGK</sequence>
<dbReference type="AlphaFoldDB" id="A0A0E9W5Q6"/>
<protein>
    <submittedName>
        <fullName evidence="1">Uncharacterized protein</fullName>
    </submittedName>
</protein>
<dbReference type="EMBL" id="GBXM01022921">
    <property type="protein sequence ID" value="JAH85656.1"/>
    <property type="molecule type" value="Transcribed_RNA"/>
</dbReference>
<accession>A0A0E9W5Q6</accession>
<reference evidence="1" key="1">
    <citation type="submission" date="2014-11" db="EMBL/GenBank/DDBJ databases">
        <authorList>
            <person name="Amaro Gonzalez C."/>
        </authorList>
    </citation>
    <scope>NUCLEOTIDE SEQUENCE</scope>
</reference>